<accession>A0ABV8HUE1</accession>
<dbReference type="EC" id="4.1.2.29" evidence="2"/>
<feature type="domain" description="DUF2090" evidence="1">
    <location>
        <begin position="15"/>
        <end position="311"/>
    </location>
</feature>
<evidence type="ECO:0000313" key="2">
    <source>
        <dbReference type="EMBL" id="MFC4035693.1"/>
    </source>
</evidence>
<organism evidence="2 3">
    <name type="scientific">Streptomyces polygonati</name>
    <dbReference type="NCBI Taxonomy" id="1617087"/>
    <lineage>
        <taxon>Bacteria</taxon>
        <taxon>Bacillati</taxon>
        <taxon>Actinomycetota</taxon>
        <taxon>Actinomycetes</taxon>
        <taxon>Kitasatosporales</taxon>
        <taxon>Streptomycetaceae</taxon>
        <taxon>Streptomyces</taxon>
    </lineage>
</organism>
<evidence type="ECO:0000313" key="3">
    <source>
        <dbReference type="Proteomes" id="UP001595765"/>
    </source>
</evidence>
<dbReference type="InterPro" id="IPR018659">
    <property type="entry name" value="DUF2090"/>
</dbReference>
<comment type="caution">
    <text evidence="2">The sequence shown here is derived from an EMBL/GenBank/DDBJ whole genome shotgun (WGS) entry which is preliminary data.</text>
</comment>
<dbReference type="InterPro" id="IPR013785">
    <property type="entry name" value="Aldolase_TIM"/>
</dbReference>
<proteinExistence type="predicted"/>
<keyword evidence="3" id="KW-1185">Reference proteome</keyword>
<sequence length="315" mass="34041">MTDPNGVSEAPAPSSAASLFLLAMDHRASLARTVYGIKGEPTSAQAALISAGKQLVFQGLLAALDIGADRARTGVLVDERYGAPVARQARDAGLVLAMPIERSGEDWFTLEYGTLGEDRWLEHVEAFDPDHVKILVRDNPGFDPGRRRAQQDDLAAVTSALHDRGRSLLLELLVPATAEQSADQGQDYDTALRPRLTRQVITEMQQAGVEPDIWKIEGLDSAEDAARAVATAQQGGRDQVRCVVLGRDAPAPVLDRWLSLAAGVTGFEGFAIGRSIWEDPLAAHLAGQATEGETVRPIADRYLHYVTAYERAARR</sequence>
<reference evidence="3" key="1">
    <citation type="journal article" date="2019" name="Int. J. Syst. Evol. Microbiol.">
        <title>The Global Catalogue of Microorganisms (GCM) 10K type strain sequencing project: providing services to taxonomists for standard genome sequencing and annotation.</title>
        <authorList>
            <consortium name="The Broad Institute Genomics Platform"/>
            <consortium name="The Broad Institute Genome Sequencing Center for Infectious Disease"/>
            <person name="Wu L."/>
            <person name="Ma J."/>
        </authorList>
    </citation>
    <scope>NUCLEOTIDE SEQUENCE [LARGE SCALE GENOMIC DNA]</scope>
    <source>
        <strain evidence="3">CGMCC 4.7237</strain>
    </source>
</reference>
<name>A0ABV8HUE1_9ACTN</name>
<protein>
    <submittedName>
        <fullName evidence="2">2-deoxy-5-keto-D-gluconate 6-phosphate aldolase domain-containing protein</fullName>
        <ecNumber evidence="2">4.1.2.29</ecNumber>
    </submittedName>
</protein>
<dbReference type="EMBL" id="JBHSBB010000029">
    <property type="protein sequence ID" value="MFC4035693.1"/>
    <property type="molecule type" value="Genomic_DNA"/>
</dbReference>
<evidence type="ECO:0000259" key="1">
    <source>
        <dbReference type="Pfam" id="PF09863"/>
    </source>
</evidence>
<dbReference type="SUPFAM" id="SSF51569">
    <property type="entry name" value="Aldolase"/>
    <property type="match status" value="1"/>
</dbReference>
<dbReference type="GO" id="GO:0047441">
    <property type="term" value="F:5-dehydro-2-deoxyphosphogluconate aldolase activity"/>
    <property type="evidence" value="ECO:0007669"/>
    <property type="project" value="UniProtKB-EC"/>
</dbReference>
<dbReference type="Gene3D" id="3.20.20.70">
    <property type="entry name" value="Aldolase class I"/>
    <property type="match status" value="1"/>
</dbReference>
<dbReference type="Proteomes" id="UP001595765">
    <property type="component" value="Unassembled WGS sequence"/>
</dbReference>
<gene>
    <name evidence="2" type="ORF">ACFO3J_30110</name>
</gene>
<keyword evidence="2" id="KW-0456">Lyase</keyword>
<dbReference type="Pfam" id="PF09863">
    <property type="entry name" value="DUF2090"/>
    <property type="match status" value="1"/>
</dbReference>
<dbReference type="RefSeq" id="WP_386436082.1">
    <property type="nucleotide sequence ID" value="NZ_JBHSBB010000029.1"/>
</dbReference>